<dbReference type="HOGENOM" id="CLU_2831018_0_0_1"/>
<dbReference type="AlphaFoldDB" id="M2UUJ5"/>
<gene>
    <name evidence="1" type="ORF">COCHEDRAFT_1021488</name>
</gene>
<proteinExistence type="predicted"/>
<dbReference type="EMBL" id="KB445576">
    <property type="protein sequence ID" value="EMD91533.1"/>
    <property type="molecule type" value="Genomic_DNA"/>
</dbReference>
<evidence type="ECO:0000313" key="2">
    <source>
        <dbReference type="Proteomes" id="UP000016936"/>
    </source>
</evidence>
<keyword evidence="2" id="KW-1185">Reference proteome</keyword>
<reference evidence="2" key="2">
    <citation type="journal article" date="2013" name="PLoS Genet.">
        <title>Comparative genome structure, secondary metabolite, and effector coding capacity across Cochliobolus pathogens.</title>
        <authorList>
            <person name="Condon B.J."/>
            <person name="Leng Y."/>
            <person name="Wu D."/>
            <person name="Bushley K.E."/>
            <person name="Ohm R.A."/>
            <person name="Otillar R."/>
            <person name="Martin J."/>
            <person name="Schackwitz W."/>
            <person name="Grimwood J."/>
            <person name="MohdZainudin N."/>
            <person name="Xue C."/>
            <person name="Wang R."/>
            <person name="Manning V.A."/>
            <person name="Dhillon B."/>
            <person name="Tu Z.J."/>
            <person name="Steffenson B.J."/>
            <person name="Salamov A."/>
            <person name="Sun H."/>
            <person name="Lowry S."/>
            <person name="LaButti K."/>
            <person name="Han J."/>
            <person name="Copeland A."/>
            <person name="Lindquist E."/>
            <person name="Barry K."/>
            <person name="Schmutz J."/>
            <person name="Baker S.E."/>
            <person name="Ciuffetti L.M."/>
            <person name="Grigoriev I.V."/>
            <person name="Zhong S."/>
            <person name="Turgeon B.G."/>
        </authorList>
    </citation>
    <scope>NUCLEOTIDE SEQUENCE [LARGE SCALE GENOMIC DNA]</scope>
    <source>
        <strain evidence="2">C5 / ATCC 48332 / race O</strain>
    </source>
</reference>
<sequence length="66" mass="7530">MPLFPTPHYQISQDISSTHTSHPRLKRTKALSLHHSSLESGHTLAQHTHEAHVFAHLDLSIRWTCV</sequence>
<organism evidence="1 2">
    <name type="scientific">Cochliobolus heterostrophus (strain C5 / ATCC 48332 / race O)</name>
    <name type="common">Southern corn leaf blight fungus</name>
    <name type="synonym">Bipolaris maydis</name>
    <dbReference type="NCBI Taxonomy" id="701091"/>
    <lineage>
        <taxon>Eukaryota</taxon>
        <taxon>Fungi</taxon>
        <taxon>Dikarya</taxon>
        <taxon>Ascomycota</taxon>
        <taxon>Pezizomycotina</taxon>
        <taxon>Dothideomycetes</taxon>
        <taxon>Pleosporomycetidae</taxon>
        <taxon>Pleosporales</taxon>
        <taxon>Pleosporineae</taxon>
        <taxon>Pleosporaceae</taxon>
        <taxon>Bipolaris</taxon>
    </lineage>
</organism>
<reference evidence="1 2" key="1">
    <citation type="journal article" date="2012" name="PLoS Pathog.">
        <title>Diverse lifestyles and strategies of plant pathogenesis encoded in the genomes of eighteen Dothideomycetes fungi.</title>
        <authorList>
            <person name="Ohm R.A."/>
            <person name="Feau N."/>
            <person name="Henrissat B."/>
            <person name="Schoch C.L."/>
            <person name="Horwitz B.A."/>
            <person name="Barry K.W."/>
            <person name="Condon B.J."/>
            <person name="Copeland A.C."/>
            <person name="Dhillon B."/>
            <person name="Glaser F."/>
            <person name="Hesse C.N."/>
            <person name="Kosti I."/>
            <person name="LaButti K."/>
            <person name="Lindquist E.A."/>
            <person name="Lucas S."/>
            <person name="Salamov A.A."/>
            <person name="Bradshaw R.E."/>
            <person name="Ciuffetti L."/>
            <person name="Hamelin R.C."/>
            <person name="Kema G.H.J."/>
            <person name="Lawrence C."/>
            <person name="Scott J.A."/>
            <person name="Spatafora J.W."/>
            <person name="Turgeon B.G."/>
            <person name="de Wit P.J.G.M."/>
            <person name="Zhong S."/>
            <person name="Goodwin S.B."/>
            <person name="Grigoriev I.V."/>
        </authorList>
    </citation>
    <scope>NUCLEOTIDE SEQUENCE [LARGE SCALE GENOMIC DNA]</scope>
    <source>
        <strain evidence="2">C5 / ATCC 48332 / race O</strain>
    </source>
</reference>
<evidence type="ECO:0000313" key="1">
    <source>
        <dbReference type="EMBL" id="EMD91533.1"/>
    </source>
</evidence>
<dbReference type="Proteomes" id="UP000016936">
    <property type="component" value="Unassembled WGS sequence"/>
</dbReference>
<name>M2UUJ5_COCH5</name>
<protein>
    <submittedName>
        <fullName evidence="1">Uncharacterized protein</fullName>
    </submittedName>
</protein>
<accession>M2UUJ5</accession>